<proteinExistence type="predicted"/>
<sequence>MFDPTVFDHLKTVLEGAIYDEDIAGELFVINREDFVNLALMSRTFRISFKTDVDSPCSATVILHYPNEQLYGEISETIRDPVCHVSIEFERTISHLFTVSKYCKILEENWHPNTISTLIQYDPFQKEKKVYLIRFSLSNPHLISEDQIEDMDPIILNTINSLRELSS</sequence>
<gene>
    <name evidence="1" type="ORF">J2S06_001867</name>
</gene>
<evidence type="ECO:0000313" key="1">
    <source>
        <dbReference type="EMBL" id="MDQ0162790.1"/>
    </source>
</evidence>
<dbReference type="RefSeq" id="WP_044896303.1">
    <property type="nucleotide sequence ID" value="NZ_JAUSTR010000006.1"/>
</dbReference>
<protein>
    <recommendedName>
        <fullName evidence="3">Group-specific protein</fullName>
    </recommendedName>
</protein>
<name>A0ABT9VP82_9BACI</name>
<comment type="caution">
    <text evidence="1">The sequence shown here is derived from an EMBL/GenBank/DDBJ whole genome shotgun (WGS) entry which is preliminary data.</text>
</comment>
<dbReference type="Proteomes" id="UP001225646">
    <property type="component" value="Unassembled WGS sequence"/>
</dbReference>
<accession>A0ABT9VP82</accession>
<reference evidence="1 2" key="1">
    <citation type="submission" date="2023-07" db="EMBL/GenBank/DDBJ databases">
        <title>Genomic Encyclopedia of Type Strains, Phase IV (KMG-IV): sequencing the most valuable type-strain genomes for metagenomic binning, comparative biology and taxonomic classification.</title>
        <authorList>
            <person name="Goeker M."/>
        </authorList>
    </citation>
    <scope>NUCLEOTIDE SEQUENCE [LARGE SCALE GENOMIC DNA]</scope>
    <source>
        <strain evidence="1 2">DSM 19092</strain>
    </source>
</reference>
<evidence type="ECO:0000313" key="2">
    <source>
        <dbReference type="Proteomes" id="UP001225646"/>
    </source>
</evidence>
<organism evidence="1 2">
    <name type="scientific">Aeribacillus alveayuensis</name>
    <dbReference type="NCBI Taxonomy" id="279215"/>
    <lineage>
        <taxon>Bacteria</taxon>
        <taxon>Bacillati</taxon>
        <taxon>Bacillota</taxon>
        <taxon>Bacilli</taxon>
        <taxon>Bacillales</taxon>
        <taxon>Bacillaceae</taxon>
        <taxon>Aeribacillus</taxon>
    </lineage>
</organism>
<keyword evidence="2" id="KW-1185">Reference proteome</keyword>
<evidence type="ECO:0008006" key="3">
    <source>
        <dbReference type="Google" id="ProtNLM"/>
    </source>
</evidence>
<dbReference type="EMBL" id="JAUSTR010000006">
    <property type="protein sequence ID" value="MDQ0162790.1"/>
    <property type="molecule type" value="Genomic_DNA"/>
</dbReference>